<dbReference type="Pfam" id="PF00483">
    <property type="entry name" value="NTP_transferase"/>
    <property type="match status" value="1"/>
</dbReference>
<dbReference type="Gene3D" id="3.90.550.10">
    <property type="entry name" value="Spore Coat Polysaccharide Biosynthesis Protein SpsA, Chain A"/>
    <property type="match status" value="1"/>
</dbReference>
<dbReference type="SUPFAM" id="SSF53448">
    <property type="entry name" value="Nucleotide-diphospho-sugar transferases"/>
    <property type="match status" value="1"/>
</dbReference>
<gene>
    <name evidence="2" type="ORF">AAEO56_17070</name>
</gene>
<evidence type="ECO:0000259" key="1">
    <source>
        <dbReference type="Pfam" id="PF00483"/>
    </source>
</evidence>
<dbReference type="PANTHER" id="PTHR22572">
    <property type="entry name" value="SUGAR-1-PHOSPHATE GUANYL TRANSFERASE"/>
    <property type="match status" value="1"/>
</dbReference>
<evidence type="ECO:0000313" key="3">
    <source>
        <dbReference type="Proteomes" id="UP001464555"/>
    </source>
</evidence>
<dbReference type="InterPro" id="IPR005835">
    <property type="entry name" value="NTP_transferase_dom"/>
</dbReference>
<reference evidence="2 3" key="1">
    <citation type="submission" date="2024-04" db="EMBL/GenBank/DDBJ databases">
        <title>Flavobacterium sp. DGU11 16S ribosomal RNA gene Genome sequencing and assembly.</title>
        <authorList>
            <person name="Park S."/>
        </authorList>
    </citation>
    <scope>NUCLEOTIDE SEQUENCE [LARGE SCALE GENOMIC DNA]</scope>
    <source>
        <strain evidence="2 3">DGU11</strain>
    </source>
</reference>
<dbReference type="CDD" id="cd04181">
    <property type="entry name" value="NTP_transferase"/>
    <property type="match status" value="1"/>
</dbReference>
<keyword evidence="3" id="KW-1185">Reference proteome</keyword>
<comment type="caution">
    <text evidence="2">The sequence shown here is derived from an EMBL/GenBank/DDBJ whole genome shotgun (WGS) entry which is preliminary data.</text>
</comment>
<protein>
    <submittedName>
        <fullName evidence="2">Sugar phosphate nucleotidyltransferase</fullName>
    </submittedName>
</protein>
<name>A0ABU9I0N3_9FLAO</name>
<organism evidence="2 3">
    <name type="scientific">Flavobacterium arundinis</name>
    <dbReference type="NCBI Taxonomy" id="3139143"/>
    <lineage>
        <taxon>Bacteria</taxon>
        <taxon>Pseudomonadati</taxon>
        <taxon>Bacteroidota</taxon>
        <taxon>Flavobacteriia</taxon>
        <taxon>Flavobacteriales</taxon>
        <taxon>Flavobacteriaceae</taxon>
        <taxon>Flavobacterium</taxon>
    </lineage>
</organism>
<evidence type="ECO:0000313" key="2">
    <source>
        <dbReference type="EMBL" id="MEL1245988.1"/>
    </source>
</evidence>
<accession>A0ABU9I0N3</accession>
<dbReference type="EMBL" id="JBBYHR010000011">
    <property type="protein sequence ID" value="MEL1245988.1"/>
    <property type="molecule type" value="Genomic_DNA"/>
</dbReference>
<dbReference type="Proteomes" id="UP001464555">
    <property type="component" value="Unassembled WGS sequence"/>
</dbReference>
<dbReference type="RefSeq" id="WP_341698284.1">
    <property type="nucleotide sequence ID" value="NZ_JBBYHR010000011.1"/>
</dbReference>
<feature type="domain" description="Nucleotidyl transferase" evidence="1">
    <location>
        <begin position="7"/>
        <end position="227"/>
    </location>
</feature>
<sequence>MKIIVPMAGRGSRLRPHTLTIPKPLIPIAGKPIVHRLVEDIAGLIHQDLEEIAFIIHKDFGPIVEKDLIAIAEKLGAKGTIYYQEQPLGTAHAIMSAKESMSGPVVVAYADTLFRADFTLDTSADSVIWVKQVNDPSAFGVVKLNEKNEIVDFVEKPADFVSDLAIIGIYYFKSGETLRDELQYLLDNNITKGGEYQLTDGLENMKIKGMKFVPGKVDEWMDCGNKAVTVDTNTRMLGFLHADGEHMVADSATVENTTIIPPCYIGENVVLKNATVGPNVSLGNKTVVENSTIKNSLVQTHSVIKNANLDNAMIGNYATFDGKFTHISIGDYSVLE</sequence>
<proteinExistence type="predicted"/>
<dbReference type="InterPro" id="IPR029044">
    <property type="entry name" value="Nucleotide-diphossugar_trans"/>
</dbReference>
<dbReference type="Gene3D" id="2.160.10.10">
    <property type="entry name" value="Hexapeptide repeat proteins"/>
    <property type="match status" value="1"/>
</dbReference>
<dbReference type="InterPro" id="IPR050486">
    <property type="entry name" value="Mannose-1P_guanyltransferase"/>
</dbReference>